<name>F8N987_9BACT</name>
<sequence length="34" mass="3738">MNIKEAAKRFTEFYANAMDNYGEALINSRGLAGA</sequence>
<keyword evidence="2" id="KW-1185">Reference proteome</keyword>
<evidence type="ECO:0000313" key="1">
    <source>
        <dbReference type="EMBL" id="EGN57696.1"/>
    </source>
</evidence>
<dbReference type="HOGENOM" id="CLU_3375223_0_0_10"/>
<reference evidence="2" key="1">
    <citation type="journal article" date="2011" name="Stand. Genomic Sci.">
        <title>Non-contiguous finished genome sequence of the opportunistic oral pathogen Prevotella multisaccharivorax type strain (PPPA20).</title>
        <authorList>
            <person name="Pati A."/>
            <person name="Gronow S."/>
            <person name="Lu M."/>
            <person name="Lapidus A."/>
            <person name="Nolan M."/>
            <person name="Lucas S."/>
            <person name="Hammon N."/>
            <person name="Deshpande S."/>
            <person name="Cheng J.F."/>
            <person name="Tapia R."/>
            <person name="Han C."/>
            <person name="Goodwin L."/>
            <person name="Pitluck S."/>
            <person name="Liolios K."/>
            <person name="Pagani I."/>
            <person name="Mavromatis K."/>
            <person name="Mikhailova N."/>
            <person name="Huntemann M."/>
            <person name="Chen A."/>
            <person name="Palaniappan K."/>
            <person name="Land M."/>
            <person name="Hauser L."/>
            <person name="Detter J.C."/>
            <person name="Brambilla E.M."/>
            <person name="Rohde M."/>
            <person name="Goker M."/>
            <person name="Woyke T."/>
            <person name="Bristow J."/>
            <person name="Eisen J.A."/>
            <person name="Markowitz V."/>
            <person name="Hugenholtz P."/>
            <person name="Kyrpides N.C."/>
            <person name="Klenk H.P."/>
            <person name="Ivanova N."/>
        </authorList>
    </citation>
    <scope>NUCLEOTIDE SEQUENCE [LARGE SCALE GENOMIC DNA]</scope>
    <source>
        <strain evidence="2">DSM 17128</strain>
    </source>
</reference>
<dbReference type="EMBL" id="GL945017">
    <property type="protein sequence ID" value="EGN57696.1"/>
    <property type="molecule type" value="Genomic_DNA"/>
</dbReference>
<proteinExistence type="predicted"/>
<gene>
    <name evidence="1" type="ORF">Premu_2312</name>
</gene>
<accession>F8N987</accession>
<protein>
    <submittedName>
        <fullName evidence="1">Uncharacterized protein</fullName>
    </submittedName>
</protein>
<evidence type="ECO:0000313" key="2">
    <source>
        <dbReference type="Proteomes" id="UP000002772"/>
    </source>
</evidence>
<dbReference type="Proteomes" id="UP000002772">
    <property type="component" value="Unassembled WGS sequence"/>
</dbReference>
<organism evidence="1 2">
    <name type="scientific">Hallella multisaccharivorax DSM 17128</name>
    <dbReference type="NCBI Taxonomy" id="688246"/>
    <lineage>
        <taxon>Bacteria</taxon>
        <taxon>Pseudomonadati</taxon>
        <taxon>Bacteroidota</taxon>
        <taxon>Bacteroidia</taxon>
        <taxon>Bacteroidales</taxon>
        <taxon>Prevotellaceae</taxon>
        <taxon>Hallella</taxon>
    </lineage>
</organism>
<dbReference type="AlphaFoldDB" id="F8N987"/>